<gene>
    <name evidence="1" type="ORF">CHLRE_03g146407v5</name>
</gene>
<sequence length="59" mass="6093">MQQPQAPHGLGSCLVPAKKPPPTWLRKLGPKMAGLPDAPAFKSADARHAASLLAALALV</sequence>
<dbReference type="EMBL" id="CM008964">
    <property type="protein sequence ID" value="PNW84518.1"/>
    <property type="molecule type" value="Genomic_DNA"/>
</dbReference>
<dbReference type="Proteomes" id="UP000006906">
    <property type="component" value="Chromosome 3"/>
</dbReference>
<evidence type="ECO:0000313" key="1">
    <source>
        <dbReference type="EMBL" id="PNW84518.1"/>
    </source>
</evidence>
<dbReference type="Gramene" id="PNW84518">
    <property type="protein sequence ID" value="PNW84518"/>
    <property type="gene ID" value="CHLRE_03g146407v5"/>
</dbReference>
<dbReference type="InParanoid" id="A0A2K3DVG5"/>
<evidence type="ECO:0000313" key="2">
    <source>
        <dbReference type="Proteomes" id="UP000006906"/>
    </source>
</evidence>
<keyword evidence="2" id="KW-1185">Reference proteome</keyword>
<protein>
    <submittedName>
        <fullName evidence="1">Uncharacterized protein</fullName>
    </submittedName>
</protein>
<accession>A0A2K3DVG5</accession>
<organism evidence="1 2">
    <name type="scientific">Chlamydomonas reinhardtii</name>
    <name type="common">Chlamydomonas smithii</name>
    <dbReference type="NCBI Taxonomy" id="3055"/>
    <lineage>
        <taxon>Eukaryota</taxon>
        <taxon>Viridiplantae</taxon>
        <taxon>Chlorophyta</taxon>
        <taxon>core chlorophytes</taxon>
        <taxon>Chlorophyceae</taxon>
        <taxon>CS clade</taxon>
        <taxon>Chlamydomonadales</taxon>
        <taxon>Chlamydomonadaceae</taxon>
        <taxon>Chlamydomonas</taxon>
    </lineage>
</organism>
<proteinExistence type="predicted"/>
<reference evidence="1 2" key="1">
    <citation type="journal article" date="2007" name="Science">
        <title>The Chlamydomonas genome reveals the evolution of key animal and plant functions.</title>
        <authorList>
            <person name="Merchant S.S."/>
            <person name="Prochnik S.E."/>
            <person name="Vallon O."/>
            <person name="Harris E.H."/>
            <person name="Karpowicz S.J."/>
            <person name="Witman G.B."/>
            <person name="Terry A."/>
            <person name="Salamov A."/>
            <person name="Fritz-Laylin L.K."/>
            <person name="Marechal-Drouard L."/>
            <person name="Marshall W.F."/>
            <person name="Qu L.H."/>
            <person name="Nelson D.R."/>
            <person name="Sanderfoot A.A."/>
            <person name="Spalding M.H."/>
            <person name="Kapitonov V.V."/>
            <person name="Ren Q."/>
            <person name="Ferris P."/>
            <person name="Lindquist E."/>
            <person name="Shapiro H."/>
            <person name="Lucas S.M."/>
            <person name="Grimwood J."/>
            <person name="Schmutz J."/>
            <person name="Cardol P."/>
            <person name="Cerutti H."/>
            <person name="Chanfreau G."/>
            <person name="Chen C.L."/>
            <person name="Cognat V."/>
            <person name="Croft M.T."/>
            <person name="Dent R."/>
            <person name="Dutcher S."/>
            <person name="Fernandez E."/>
            <person name="Fukuzawa H."/>
            <person name="Gonzalez-Ballester D."/>
            <person name="Gonzalez-Halphen D."/>
            <person name="Hallmann A."/>
            <person name="Hanikenne M."/>
            <person name="Hippler M."/>
            <person name="Inwood W."/>
            <person name="Jabbari K."/>
            <person name="Kalanon M."/>
            <person name="Kuras R."/>
            <person name="Lefebvre P.A."/>
            <person name="Lemaire S.D."/>
            <person name="Lobanov A.V."/>
            <person name="Lohr M."/>
            <person name="Manuell A."/>
            <person name="Meier I."/>
            <person name="Mets L."/>
            <person name="Mittag M."/>
            <person name="Mittelmeier T."/>
            <person name="Moroney J.V."/>
            <person name="Moseley J."/>
            <person name="Napoli C."/>
            <person name="Nedelcu A.M."/>
            <person name="Niyogi K."/>
            <person name="Novoselov S.V."/>
            <person name="Paulsen I.T."/>
            <person name="Pazour G."/>
            <person name="Purton S."/>
            <person name="Ral J.P."/>
            <person name="Riano-Pachon D.M."/>
            <person name="Riekhof W."/>
            <person name="Rymarquis L."/>
            <person name="Schroda M."/>
            <person name="Stern D."/>
            <person name="Umen J."/>
            <person name="Willows R."/>
            <person name="Wilson N."/>
            <person name="Zimmer S.L."/>
            <person name="Allmer J."/>
            <person name="Balk J."/>
            <person name="Bisova K."/>
            <person name="Chen C.J."/>
            <person name="Elias M."/>
            <person name="Gendler K."/>
            <person name="Hauser C."/>
            <person name="Lamb M.R."/>
            <person name="Ledford H."/>
            <person name="Long J.C."/>
            <person name="Minagawa J."/>
            <person name="Page M.D."/>
            <person name="Pan J."/>
            <person name="Pootakham W."/>
            <person name="Roje S."/>
            <person name="Rose A."/>
            <person name="Stahlberg E."/>
            <person name="Terauchi A.M."/>
            <person name="Yang P."/>
            <person name="Ball S."/>
            <person name="Bowler C."/>
            <person name="Dieckmann C.L."/>
            <person name="Gladyshev V.N."/>
            <person name="Green P."/>
            <person name="Jorgensen R."/>
            <person name="Mayfield S."/>
            <person name="Mueller-Roeber B."/>
            <person name="Rajamani S."/>
            <person name="Sayre R.T."/>
            <person name="Brokstein P."/>
            <person name="Dubchak I."/>
            <person name="Goodstein D."/>
            <person name="Hornick L."/>
            <person name="Huang Y.W."/>
            <person name="Jhaveri J."/>
            <person name="Luo Y."/>
            <person name="Martinez D."/>
            <person name="Ngau W.C."/>
            <person name="Otillar B."/>
            <person name="Poliakov A."/>
            <person name="Porter A."/>
            <person name="Szajkowski L."/>
            <person name="Werner G."/>
            <person name="Zhou K."/>
            <person name="Grigoriev I.V."/>
            <person name="Rokhsar D.S."/>
            <person name="Grossman A.R."/>
        </authorList>
    </citation>
    <scope>NUCLEOTIDE SEQUENCE [LARGE SCALE GENOMIC DNA]</scope>
    <source>
        <strain evidence="2">CC-503</strain>
    </source>
</reference>
<dbReference type="AlphaFoldDB" id="A0A2K3DVG5"/>
<dbReference type="RefSeq" id="XP_042925583.1">
    <property type="nucleotide sequence ID" value="XM_043060454.1"/>
</dbReference>
<name>A0A2K3DVG5_CHLRE</name>
<dbReference type="GeneID" id="66052691"/>
<dbReference type="KEGG" id="cre:CHLRE_03g146407v5"/>